<feature type="non-terminal residue" evidence="1">
    <location>
        <position position="62"/>
    </location>
</feature>
<sequence length="62" mass="7550">MKQCDRDDLAVLMERFPTWMVLLEPRFAERAKVRDRFVQMARQLYELAFNGRPEEERYGRAI</sequence>
<evidence type="ECO:0000313" key="2">
    <source>
        <dbReference type="Proteomes" id="UP001562425"/>
    </source>
</evidence>
<dbReference type="Proteomes" id="UP001562425">
    <property type="component" value="Unassembled WGS sequence"/>
</dbReference>
<reference evidence="1 2" key="1">
    <citation type="submission" date="2024-05" db="EMBL/GenBank/DDBJ databases">
        <title>Culex pipiens pipiens assembly and annotation.</title>
        <authorList>
            <person name="Alout H."/>
            <person name="Durand T."/>
        </authorList>
    </citation>
    <scope>NUCLEOTIDE SEQUENCE [LARGE SCALE GENOMIC DNA]</scope>
    <source>
        <strain evidence="1">HA-2024</strain>
        <tissue evidence="1">Whole body</tissue>
    </source>
</reference>
<dbReference type="EMBL" id="JBEHCU010003777">
    <property type="protein sequence ID" value="KAL1401982.1"/>
    <property type="molecule type" value="Genomic_DNA"/>
</dbReference>
<evidence type="ECO:0000313" key="1">
    <source>
        <dbReference type="EMBL" id="KAL1401982.1"/>
    </source>
</evidence>
<name>A0ABD1DQD5_CULPP</name>
<dbReference type="AlphaFoldDB" id="A0ABD1DQD5"/>
<gene>
    <name evidence="1" type="ORF">pipiens_020100</name>
</gene>
<protein>
    <submittedName>
        <fullName evidence="1">Uncharacterized protein</fullName>
    </submittedName>
</protein>
<keyword evidence="2" id="KW-1185">Reference proteome</keyword>
<organism evidence="1 2">
    <name type="scientific">Culex pipiens pipiens</name>
    <name type="common">Northern house mosquito</name>
    <dbReference type="NCBI Taxonomy" id="38569"/>
    <lineage>
        <taxon>Eukaryota</taxon>
        <taxon>Metazoa</taxon>
        <taxon>Ecdysozoa</taxon>
        <taxon>Arthropoda</taxon>
        <taxon>Hexapoda</taxon>
        <taxon>Insecta</taxon>
        <taxon>Pterygota</taxon>
        <taxon>Neoptera</taxon>
        <taxon>Endopterygota</taxon>
        <taxon>Diptera</taxon>
        <taxon>Nematocera</taxon>
        <taxon>Culicoidea</taxon>
        <taxon>Culicidae</taxon>
        <taxon>Culicinae</taxon>
        <taxon>Culicini</taxon>
        <taxon>Culex</taxon>
        <taxon>Culex</taxon>
    </lineage>
</organism>
<accession>A0ABD1DQD5</accession>
<comment type="caution">
    <text evidence="1">The sequence shown here is derived from an EMBL/GenBank/DDBJ whole genome shotgun (WGS) entry which is preliminary data.</text>
</comment>
<proteinExistence type="predicted"/>